<organism evidence="2">
    <name type="scientific">uncultured bacterium contig00063</name>
    <dbReference type="NCBI Taxonomy" id="1181546"/>
    <lineage>
        <taxon>Bacteria</taxon>
        <taxon>environmental samples</taxon>
    </lineage>
</organism>
<dbReference type="InterPro" id="IPR002563">
    <property type="entry name" value="Flavin_Rdtase-like_dom"/>
</dbReference>
<dbReference type="EMBL" id="JQ844189">
    <property type="protein sequence ID" value="AGS52328.1"/>
    <property type="molecule type" value="Genomic_DNA"/>
</dbReference>
<name>A0A806JZ19_9BACT</name>
<evidence type="ECO:0000259" key="1">
    <source>
        <dbReference type="Pfam" id="PF01613"/>
    </source>
</evidence>
<dbReference type="GO" id="GO:0016646">
    <property type="term" value="F:oxidoreductase activity, acting on the CH-NH group of donors, NAD or NADP as acceptor"/>
    <property type="evidence" value="ECO:0007669"/>
    <property type="project" value="UniProtKB-ARBA"/>
</dbReference>
<dbReference type="GO" id="GO:0010181">
    <property type="term" value="F:FMN binding"/>
    <property type="evidence" value="ECO:0007669"/>
    <property type="project" value="InterPro"/>
</dbReference>
<dbReference type="SUPFAM" id="SSF50475">
    <property type="entry name" value="FMN-binding split barrel"/>
    <property type="match status" value="1"/>
</dbReference>
<proteinExistence type="predicted"/>
<sequence>MNKFEKFKLTPLDAENVSAPLIKECYANIECRIVDHIKRHNIFVLDGLLAWVDNKRTEKRFFHAIGDGRFIADGEVINHRRIMASKLPEGV</sequence>
<dbReference type="Pfam" id="PF01613">
    <property type="entry name" value="Flavin_Reduct"/>
    <property type="match status" value="1"/>
</dbReference>
<accession>A0A806JZ19</accession>
<reference evidence="2" key="1">
    <citation type="submission" date="2012-03" db="EMBL/GenBank/DDBJ databases">
        <title>Functional metagenomics reveals considerable lignocellulase gene clusters in the gut microbiome of a wood-feeding higher termite.</title>
        <authorList>
            <person name="Liu N."/>
        </authorList>
    </citation>
    <scope>NUCLEOTIDE SEQUENCE</scope>
</reference>
<dbReference type="AlphaFoldDB" id="A0A806JZ19"/>
<dbReference type="InterPro" id="IPR012349">
    <property type="entry name" value="Split_barrel_FMN-bd"/>
</dbReference>
<dbReference type="Gene3D" id="2.30.110.10">
    <property type="entry name" value="Electron Transport, Fmn-binding Protein, Chain A"/>
    <property type="match status" value="1"/>
</dbReference>
<feature type="domain" description="Flavin reductase like" evidence="1">
    <location>
        <begin position="2"/>
        <end position="58"/>
    </location>
</feature>
<evidence type="ECO:0000313" key="2">
    <source>
        <dbReference type="EMBL" id="AGS52328.1"/>
    </source>
</evidence>
<protein>
    <submittedName>
        <fullName evidence="2">Dim6/ntab flavoprotein family</fullName>
    </submittedName>
</protein>